<reference evidence="2" key="1">
    <citation type="journal article" date="2008" name="Nat. Genet.">
        <title>The Pristionchus pacificus genome provides a unique perspective on nematode lifestyle and parasitism.</title>
        <authorList>
            <person name="Dieterich C."/>
            <person name="Clifton S.W."/>
            <person name="Schuster L.N."/>
            <person name="Chinwalla A."/>
            <person name="Delehaunty K."/>
            <person name="Dinkelacker I."/>
            <person name="Fulton L."/>
            <person name="Fulton R."/>
            <person name="Godfrey J."/>
            <person name="Minx P."/>
            <person name="Mitreva M."/>
            <person name="Roeseler W."/>
            <person name="Tian H."/>
            <person name="Witte H."/>
            <person name="Yang S.P."/>
            <person name="Wilson R.K."/>
            <person name="Sommer R.J."/>
        </authorList>
    </citation>
    <scope>NUCLEOTIDE SEQUENCE [LARGE SCALE GENOMIC DNA]</scope>
    <source>
        <strain evidence="2">PS312</strain>
    </source>
</reference>
<gene>
    <name evidence="1" type="primary">WBGene00091082</name>
</gene>
<accession>A0A2A6C4F8</accession>
<dbReference type="AlphaFoldDB" id="A0A2A6C4F8"/>
<protein>
    <submittedName>
        <fullName evidence="1">Uncharacterized protein</fullName>
    </submittedName>
</protein>
<keyword evidence="2" id="KW-1185">Reference proteome</keyword>
<reference evidence="1" key="2">
    <citation type="submission" date="2022-06" db="UniProtKB">
        <authorList>
            <consortium name="EnsemblMetazoa"/>
        </authorList>
    </citation>
    <scope>IDENTIFICATION</scope>
    <source>
        <strain evidence="1">PS312</strain>
    </source>
</reference>
<sequence>MFTLRILSLLSIAFAVSSSLPIVSNDITEGSGDSLLEVTGDAKNVALLDTQVVEGSGEGSGVEGSGAEQVEGSGESVAAIITRLLIEGSGESA</sequence>
<organism evidence="1 2">
    <name type="scientific">Pristionchus pacificus</name>
    <name type="common">Parasitic nematode worm</name>
    <dbReference type="NCBI Taxonomy" id="54126"/>
    <lineage>
        <taxon>Eukaryota</taxon>
        <taxon>Metazoa</taxon>
        <taxon>Ecdysozoa</taxon>
        <taxon>Nematoda</taxon>
        <taxon>Chromadorea</taxon>
        <taxon>Rhabditida</taxon>
        <taxon>Rhabditina</taxon>
        <taxon>Diplogasteromorpha</taxon>
        <taxon>Diplogasteroidea</taxon>
        <taxon>Neodiplogasteridae</taxon>
        <taxon>Pristionchus</taxon>
    </lineage>
</organism>
<proteinExistence type="predicted"/>
<name>A0A2A6C4F8_PRIPA</name>
<evidence type="ECO:0000313" key="2">
    <source>
        <dbReference type="Proteomes" id="UP000005239"/>
    </source>
</evidence>
<dbReference type="EnsemblMetazoa" id="PPA01528.1">
    <property type="protein sequence ID" value="PPA01528.1"/>
    <property type="gene ID" value="WBGene00091082"/>
</dbReference>
<accession>A0A8R1U5E0</accession>
<dbReference type="Proteomes" id="UP000005239">
    <property type="component" value="Unassembled WGS sequence"/>
</dbReference>
<evidence type="ECO:0000313" key="1">
    <source>
        <dbReference type="EnsemblMetazoa" id="PPA01528.1"/>
    </source>
</evidence>